<protein>
    <submittedName>
        <fullName evidence="2">Uncharacterized protein</fullName>
    </submittedName>
</protein>
<organism evidence="2 3">
    <name type="scientific">Coprinopsis marcescibilis</name>
    <name type="common">Agaric fungus</name>
    <name type="synonym">Psathyrella marcescibilis</name>
    <dbReference type="NCBI Taxonomy" id="230819"/>
    <lineage>
        <taxon>Eukaryota</taxon>
        <taxon>Fungi</taxon>
        <taxon>Dikarya</taxon>
        <taxon>Basidiomycota</taxon>
        <taxon>Agaricomycotina</taxon>
        <taxon>Agaricomycetes</taxon>
        <taxon>Agaricomycetidae</taxon>
        <taxon>Agaricales</taxon>
        <taxon>Agaricineae</taxon>
        <taxon>Psathyrellaceae</taxon>
        <taxon>Coprinopsis</taxon>
    </lineage>
</organism>
<reference evidence="2 3" key="1">
    <citation type="journal article" date="2019" name="Nat. Ecol. Evol.">
        <title>Megaphylogeny resolves global patterns of mushroom evolution.</title>
        <authorList>
            <person name="Varga T."/>
            <person name="Krizsan K."/>
            <person name="Foldi C."/>
            <person name="Dima B."/>
            <person name="Sanchez-Garcia M."/>
            <person name="Sanchez-Ramirez S."/>
            <person name="Szollosi G.J."/>
            <person name="Szarkandi J.G."/>
            <person name="Papp V."/>
            <person name="Albert L."/>
            <person name="Andreopoulos W."/>
            <person name="Angelini C."/>
            <person name="Antonin V."/>
            <person name="Barry K.W."/>
            <person name="Bougher N.L."/>
            <person name="Buchanan P."/>
            <person name="Buyck B."/>
            <person name="Bense V."/>
            <person name="Catcheside P."/>
            <person name="Chovatia M."/>
            <person name="Cooper J."/>
            <person name="Damon W."/>
            <person name="Desjardin D."/>
            <person name="Finy P."/>
            <person name="Geml J."/>
            <person name="Haridas S."/>
            <person name="Hughes K."/>
            <person name="Justo A."/>
            <person name="Karasinski D."/>
            <person name="Kautmanova I."/>
            <person name="Kiss B."/>
            <person name="Kocsube S."/>
            <person name="Kotiranta H."/>
            <person name="LaButti K.M."/>
            <person name="Lechner B.E."/>
            <person name="Liimatainen K."/>
            <person name="Lipzen A."/>
            <person name="Lukacs Z."/>
            <person name="Mihaltcheva S."/>
            <person name="Morgado L.N."/>
            <person name="Niskanen T."/>
            <person name="Noordeloos M.E."/>
            <person name="Ohm R.A."/>
            <person name="Ortiz-Santana B."/>
            <person name="Ovrebo C."/>
            <person name="Racz N."/>
            <person name="Riley R."/>
            <person name="Savchenko A."/>
            <person name="Shiryaev A."/>
            <person name="Soop K."/>
            <person name="Spirin V."/>
            <person name="Szebenyi C."/>
            <person name="Tomsovsky M."/>
            <person name="Tulloss R.E."/>
            <person name="Uehling J."/>
            <person name="Grigoriev I.V."/>
            <person name="Vagvolgyi C."/>
            <person name="Papp T."/>
            <person name="Martin F.M."/>
            <person name="Miettinen O."/>
            <person name="Hibbett D.S."/>
            <person name="Nagy L.G."/>
        </authorList>
    </citation>
    <scope>NUCLEOTIDE SEQUENCE [LARGE SCALE GENOMIC DNA]</scope>
    <source>
        <strain evidence="2 3">CBS 121175</strain>
    </source>
</reference>
<feature type="region of interest" description="Disordered" evidence="1">
    <location>
        <begin position="129"/>
        <end position="154"/>
    </location>
</feature>
<evidence type="ECO:0000313" key="3">
    <source>
        <dbReference type="Proteomes" id="UP000307440"/>
    </source>
</evidence>
<keyword evidence="3" id="KW-1185">Reference proteome</keyword>
<sequence>MKHMERPRTSLHGTILHCSCVLSCRYGQSPAASLIHGRLAKQCMRLKLCIVGRAIYNYSPRLSLWHFLAQHSELLMATVRIWVTETALGRVTLRYANRFGSLASSFWRKTFYRAPQINFRLRQANGRSKNFGKDVEHRPGLQTASQPSARKACT</sequence>
<name>A0A5C3L0V9_COPMA</name>
<dbReference type="EMBL" id="ML210173">
    <property type="protein sequence ID" value="TFK26594.1"/>
    <property type="molecule type" value="Genomic_DNA"/>
</dbReference>
<proteinExistence type="predicted"/>
<gene>
    <name evidence="2" type="ORF">FA15DRAFT_731083</name>
</gene>
<evidence type="ECO:0000313" key="2">
    <source>
        <dbReference type="EMBL" id="TFK26594.1"/>
    </source>
</evidence>
<evidence type="ECO:0000256" key="1">
    <source>
        <dbReference type="SAM" id="MobiDB-lite"/>
    </source>
</evidence>
<dbReference type="Proteomes" id="UP000307440">
    <property type="component" value="Unassembled WGS sequence"/>
</dbReference>
<dbReference type="AlphaFoldDB" id="A0A5C3L0V9"/>
<accession>A0A5C3L0V9</accession>